<feature type="compositionally biased region" description="Basic and acidic residues" evidence="1">
    <location>
        <begin position="285"/>
        <end position="295"/>
    </location>
</feature>
<reference evidence="4" key="1">
    <citation type="journal article" date="2023" name="Mol. Ecol. Resour.">
        <title>Chromosome-level genome assembly of a triploid poplar Populus alba 'Berolinensis'.</title>
        <authorList>
            <person name="Chen S."/>
            <person name="Yu Y."/>
            <person name="Wang X."/>
            <person name="Wang S."/>
            <person name="Zhang T."/>
            <person name="Zhou Y."/>
            <person name="He R."/>
            <person name="Meng N."/>
            <person name="Wang Y."/>
            <person name="Liu W."/>
            <person name="Liu Z."/>
            <person name="Liu J."/>
            <person name="Guo Q."/>
            <person name="Huang H."/>
            <person name="Sederoff R.R."/>
            <person name="Wang G."/>
            <person name="Qu G."/>
            <person name="Chen S."/>
        </authorList>
    </citation>
    <scope>NUCLEOTIDE SEQUENCE</scope>
    <source>
        <strain evidence="4">SC-2020</strain>
    </source>
</reference>
<dbReference type="AlphaFoldDB" id="A0AAD6RBC7"/>
<feature type="domain" description="DUF3456" evidence="3">
    <location>
        <begin position="27"/>
        <end position="106"/>
    </location>
</feature>
<organism evidence="4 5">
    <name type="scientific">Populus alba x Populus x berolinensis</name>
    <dbReference type="NCBI Taxonomy" id="444605"/>
    <lineage>
        <taxon>Eukaryota</taxon>
        <taxon>Viridiplantae</taxon>
        <taxon>Streptophyta</taxon>
        <taxon>Embryophyta</taxon>
        <taxon>Tracheophyta</taxon>
        <taxon>Spermatophyta</taxon>
        <taxon>Magnoliopsida</taxon>
        <taxon>eudicotyledons</taxon>
        <taxon>Gunneridae</taxon>
        <taxon>Pentapetalae</taxon>
        <taxon>rosids</taxon>
        <taxon>fabids</taxon>
        <taxon>Malpighiales</taxon>
        <taxon>Salicaceae</taxon>
        <taxon>Saliceae</taxon>
        <taxon>Populus</taxon>
    </lineage>
</organism>
<feature type="chain" id="PRO_5042202535" description="DUF3456 domain-containing protein" evidence="2">
    <location>
        <begin position="24"/>
        <end position="295"/>
    </location>
</feature>
<dbReference type="Pfam" id="PF11938">
    <property type="entry name" value="DUF3456"/>
    <property type="match status" value="1"/>
</dbReference>
<evidence type="ECO:0000259" key="3">
    <source>
        <dbReference type="Pfam" id="PF11938"/>
    </source>
</evidence>
<name>A0AAD6RBC7_9ROSI</name>
<sequence length="295" mass="34227">MVEFTAVWPLMILVVLTFTVVSSIDDKCAACNAVAEEIEYGLSNERPRNHLDMRHRLDSKGQRKGKVIDYRVSELRVVELLVGLCDKMEDYTLEKVDSKRYEWVRVESWDNLSGSKYLFMSGIHGDILVLVWLLCYNQFVPGSHDIDWCYSCLIEWDWNTKRVSYPCFSRIWNYSLFPGELTHPVSCDADGEMANGLTIPLFFAHCKIHFNGFVICTHIPRMLMSSSLWLTKSNLYVSNGTGYWRKLKMRLLRTVNLAVGKTDKERIRESRRFEQDPMPGFEQALDSHEVDADDN</sequence>
<evidence type="ECO:0000256" key="1">
    <source>
        <dbReference type="SAM" id="MobiDB-lite"/>
    </source>
</evidence>
<keyword evidence="2" id="KW-0732">Signal</keyword>
<dbReference type="InterPro" id="IPR021852">
    <property type="entry name" value="DUF3456"/>
</dbReference>
<dbReference type="Proteomes" id="UP001164929">
    <property type="component" value="Chromosome 2"/>
</dbReference>
<dbReference type="EMBL" id="JAQIZT010000002">
    <property type="protein sequence ID" value="KAJ7005613.1"/>
    <property type="molecule type" value="Genomic_DNA"/>
</dbReference>
<evidence type="ECO:0000313" key="5">
    <source>
        <dbReference type="Proteomes" id="UP001164929"/>
    </source>
</evidence>
<dbReference type="InterPro" id="IPR042415">
    <property type="entry name" value="CNPY"/>
</dbReference>
<accession>A0AAD6RBC7</accession>
<gene>
    <name evidence="4" type="ORF">NC653_005048</name>
</gene>
<comment type="caution">
    <text evidence="4">The sequence shown here is derived from an EMBL/GenBank/DDBJ whole genome shotgun (WGS) entry which is preliminary data.</text>
</comment>
<dbReference type="PANTHER" id="PTHR13341:SF2">
    <property type="entry name" value="PROTEIN SEELE"/>
    <property type="match status" value="1"/>
</dbReference>
<keyword evidence="5" id="KW-1185">Reference proteome</keyword>
<evidence type="ECO:0000256" key="2">
    <source>
        <dbReference type="SAM" id="SignalP"/>
    </source>
</evidence>
<proteinExistence type="predicted"/>
<feature type="region of interest" description="Disordered" evidence="1">
    <location>
        <begin position="269"/>
        <end position="295"/>
    </location>
</feature>
<protein>
    <recommendedName>
        <fullName evidence="3">DUF3456 domain-containing protein</fullName>
    </recommendedName>
</protein>
<dbReference type="PANTHER" id="PTHR13341">
    <property type="entry name" value="MIR-INTERACTING SAPOSIN-LIKE PROTEIN"/>
    <property type="match status" value="1"/>
</dbReference>
<feature type="signal peptide" evidence="2">
    <location>
        <begin position="1"/>
        <end position="23"/>
    </location>
</feature>
<evidence type="ECO:0000313" key="4">
    <source>
        <dbReference type="EMBL" id="KAJ7005613.1"/>
    </source>
</evidence>